<dbReference type="AlphaFoldDB" id="A0A7Y3S1Q0"/>
<dbReference type="Proteomes" id="UP000519972">
    <property type="component" value="Unassembled WGS sequence"/>
</dbReference>
<sequence>MDSQESAVAKLDACRHIFLAKLGTGPSLDLRIFVVEGRVQDELASVGAGDRDLDAIFAEAHPIMTKEGYDAFTIIFESYVCFSVRNETYAIPEDDEDYSRRLRTHEQSAFLDFVSKGTWASSDHPGPFVHYAVICEDHVIDVACNSEPIIEHRIVTAHDL</sequence>
<organism evidence="1 2">
    <name type="scientific">Rhizobium sophorae</name>
    <dbReference type="NCBI Taxonomy" id="1535242"/>
    <lineage>
        <taxon>Bacteria</taxon>
        <taxon>Pseudomonadati</taxon>
        <taxon>Pseudomonadota</taxon>
        <taxon>Alphaproteobacteria</taxon>
        <taxon>Hyphomicrobiales</taxon>
        <taxon>Rhizobiaceae</taxon>
        <taxon>Rhizobium/Agrobacterium group</taxon>
        <taxon>Rhizobium</taxon>
    </lineage>
</organism>
<evidence type="ECO:0000313" key="1">
    <source>
        <dbReference type="EMBL" id="NNU35419.1"/>
    </source>
</evidence>
<proteinExistence type="predicted"/>
<reference evidence="1 2" key="1">
    <citation type="submission" date="2020-02" db="EMBL/GenBank/DDBJ databases">
        <authorList>
            <person name="Sun Q."/>
        </authorList>
    </citation>
    <scope>NUCLEOTIDE SEQUENCE [LARGE SCALE GENOMIC DNA]</scope>
    <source>
        <strain evidence="1 2">CCBAU 03386</strain>
    </source>
</reference>
<gene>
    <name evidence="1" type="ORF">G9X64_02670</name>
</gene>
<accession>A0A7Y3S1Q0</accession>
<keyword evidence="2" id="KW-1185">Reference proteome</keyword>
<dbReference type="EMBL" id="JABFCN010000003">
    <property type="protein sequence ID" value="NNU35419.1"/>
    <property type="molecule type" value="Genomic_DNA"/>
</dbReference>
<comment type="caution">
    <text evidence="1">The sequence shown here is derived from an EMBL/GenBank/DDBJ whole genome shotgun (WGS) entry which is preliminary data.</text>
</comment>
<name>A0A7Y3S1Q0_9HYPH</name>
<protein>
    <submittedName>
        <fullName evidence="1">Uncharacterized protein</fullName>
    </submittedName>
</protein>
<dbReference type="RefSeq" id="WP_168316010.1">
    <property type="nucleotide sequence ID" value="NZ_JABFCN010000003.1"/>
</dbReference>
<evidence type="ECO:0000313" key="2">
    <source>
        <dbReference type="Proteomes" id="UP000519972"/>
    </source>
</evidence>